<dbReference type="InterPro" id="IPR016576">
    <property type="entry name" value="Ribosomal_mL63"/>
</dbReference>
<gene>
    <name evidence="1" type="ORF">TCAL_04181</name>
</gene>
<dbReference type="OrthoDB" id="6019958at2759"/>
<protein>
    <submittedName>
        <fullName evidence="1">Uncharacterized protein</fullName>
    </submittedName>
</protein>
<comment type="caution">
    <text evidence="1">The sequence shown here is derived from an EMBL/GenBank/DDBJ whole genome shotgun (WGS) entry which is preliminary data.</text>
</comment>
<dbReference type="Pfam" id="PF14978">
    <property type="entry name" value="MRP-63"/>
    <property type="match status" value="1"/>
</dbReference>
<evidence type="ECO:0000313" key="1">
    <source>
        <dbReference type="EMBL" id="TRY61373.1"/>
    </source>
</evidence>
<evidence type="ECO:0000313" key="2">
    <source>
        <dbReference type="Proteomes" id="UP000318571"/>
    </source>
</evidence>
<accession>A0A553N7J4</accession>
<dbReference type="GO" id="GO:0003735">
    <property type="term" value="F:structural constituent of ribosome"/>
    <property type="evidence" value="ECO:0007669"/>
    <property type="project" value="TreeGrafter"/>
</dbReference>
<proteinExistence type="predicted"/>
<name>A0A553N7J4_TIGCA</name>
<keyword evidence="2" id="KW-1185">Reference proteome</keyword>
<sequence length="111" mass="13249">MRLTLVLCRYPKCPPNGNIWIGKNKMVRKVLPKHMDQMMNNVEREKRNMAILLKPFLTKEQEAECNQTLVEEQGDARALWFKMRKERVESMVMAPVPLSEHFKSLNKEYKW</sequence>
<dbReference type="GO" id="GO:0032543">
    <property type="term" value="P:mitochondrial translation"/>
    <property type="evidence" value="ECO:0007669"/>
    <property type="project" value="TreeGrafter"/>
</dbReference>
<reference evidence="1 2" key="1">
    <citation type="journal article" date="2018" name="Nat. Ecol. Evol.">
        <title>Genomic signatures of mitonuclear coevolution across populations of Tigriopus californicus.</title>
        <authorList>
            <person name="Barreto F.S."/>
            <person name="Watson E.T."/>
            <person name="Lima T.G."/>
            <person name="Willett C.S."/>
            <person name="Edmands S."/>
            <person name="Li W."/>
            <person name="Burton R.S."/>
        </authorList>
    </citation>
    <scope>NUCLEOTIDE SEQUENCE [LARGE SCALE GENOMIC DNA]</scope>
    <source>
        <strain evidence="1 2">San Diego</strain>
    </source>
</reference>
<dbReference type="Proteomes" id="UP000318571">
    <property type="component" value="Chromosome 8"/>
</dbReference>
<dbReference type="AlphaFoldDB" id="A0A553N7J4"/>
<dbReference type="PANTHER" id="PTHR14520">
    <property type="entry name" value="MITOCHONDRIAL RIBOSOMAL PROTEIN 63"/>
    <property type="match status" value="1"/>
</dbReference>
<dbReference type="PANTHER" id="PTHR14520:SF4">
    <property type="entry name" value="LARGE RIBOSOMAL SUBUNIT PROTEIN ML63"/>
    <property type="match status" value="1"/>
</dbReference>
<dbReference type="GO" id="GO:0005761">
    <property type="term" value="C:mitochondrial ribosome"/>
    <property type="evidence" value="ECO:0007669"/>
    <property type="project" value="InterPro"/>
</dbReference>
<organism evidence="1 2">
    <name type="scientific">Tigriopus californicus</name>
    <name type="common">Marine copepod</name>
    <dbReference type="NCBI Taxonomy" id="6832"/>
    <lineage>
        <taxon>Eukaryota</taxon>
        <taxon>Metazoa</taxon>
        <taxon>Ecdysozoa</taxon>
        <taxon>Arthropoda</taxon>
        <taxon>Crustacea</taxon>
        <taxon>Multicrustacea</taxon>
        <taxon>Hexanauplia</taxon>
        <taxon>Copepoda</taxon>
        <taxon>Harpacticoida</taxon>
        <taxon>Harpacticidae</taxon>
        <taxon>Tigriopus</taxon>
    </lineage>
</organism>
<dbReference type="EMBL" id="VCGU01000459">
    <property type="protein sequence ID" value="TRY61373.1"/>
    <property type="molecule type" value="Genomic_DNA"/>
</dbReference>